<dbReference type="AlphaFoldDB" id="D3E3U5"/>
<organism evidence="1 2">
    <name type="scientific">Methanobrevibacter ruminantium (strain ATCC 35063 / DSM 1093 / JCM 13430 / OCM 146 / M1)</name>
    <name type="common">Methanobacterium ruminantium</name>
    <dbReference type="NCBI Taxonomy" id="634498"/>
    <lineage>
        <taxon>Archaea</taxon>
        <taxon>Methanobacteriati</taxon>
        <taxon>Methanobacteriota</taxon>
        <taxon>Methanomada group</taxon>
        <taxon>Methanobacteria</taxon>
        <taxon>Methanobacteriales</taxon>
        <taxon>Methanobacteriaceae</taxon>
        <taxon>Methanobrevibacter</taxon>
    </lineage>
</organism>
<dbReference type="HOGENOM" id="CLU_3163182_0_0_2"/>
<name>D3E3U5_METRM</name>
<keyword evidence="2" id="KW-1185">Reference proteome</keyword>
<dbReference type="EMBL" id="CP001719">
    <property type="protein sequence ID" value="ADC47206.1"/>
    <property type="molecule type" value="Genomic_DNA"/>
</dbReference>
<gene>
    <name evidence="1" type="ordered locus">mru_1356</name>
</gene>
<proteinExistence type="predicted"/>
<dbReference type="PATRIC" id="fig|634498.28.peg.1362"/>
<dbReference type="Proteomes" id="UP000008680">
    <property type="component" value="Chromosome"/>
</dbReference>
<dbReference type="KEGG" id="mru:mru_1356"/>
<evidence type="ECO:0000313" key="2">
    <source>
        <dbReference type="Proteomes" id="UP000008680"/>
    </source>
</evidence>
<dbReference type="RefSeq" id="WP_012956155.1">
    <property type="nucleotide sequence ID" value="NC_013790.1"/>
</dbReference>
<dbReference type="GeneID" id="55593065"/>
<sequence>MSVKKLIIKKVILSKTARKTAKKGIMFVVPSDFFDRHRHLGKIVDMM</sequence>
<reference evidence="1 2" key="1">
    <citation type="journal article" date="2010" name="PLoS ONE">
        <title>The genome sequence of the rumen methanogen Methanobrevibacter ruminantium reveals new possibilities for controlling ruminant methane emissions.</title>
        <authorList>
            <person name="Leahy S.C."/>
            <person name="Kelly W.J."/>
            <person name="Altermann E."/>
            <person name="Ronimus R.S."/>
            <person name="Yeoman C.J."/>
            <person name="Pacheco D.M."/>
            <person name="Li D."/>
            <person name="Kong Z."/>
            <person name="McTavish S."/>
            <person name="Sang C."/>
            <person name="Lambie S.C."/>
            <person name="Janssen P.H."/>
            <person name="Dey D."/>
            <person name="Attwood G.T."/>
        </authorList>
    </citation>
    <scope>NUCLEOTIDE SEQUENCE [LARGE SCALE GENOMIC DNA]</scope>
    <source>
        <strain evidence="2">ATCC 35063 / DSM 1093 / JCM 13430 / OCM 146 / M1</strain>
    </source>
</reference>
<protein>
    <submittedName>
        <fullName evidence="1">Uncharacterized protein</fullName>
    </submittedName>
</protein>
<accession>D3E3U5</accession>
<evidence type="ECO:0000313" key="1">
    <source>
        <dbReference type="EMBL" id="ADC47206.1"/>
    </source>
</evidence>